<reference evidence="3" key="1">
    <citation type="journal article" date="2011" name="Genome Res.">
        <title>Phylogeny-wide analysis of social amoeba genomes highlights ancient origins for complex intercellular communication.</title>
        <authorList>
            <person name="Heidel A.J."/>
            <person name="Lawal H.M."/>
            <person name="Felder M."/>
            <person name="Schilde C."/>
            <person name="Helps N.R."/>
            <person name="Tunggal B."/>
            <person name="Rivero F."/>
            <person name="John U."/>
            <person name="Schleicher M."/>
            <person name="Eichinger L."/>
            <person name="Platzer M."/>
            <person name="Noegel A.A."/>
            <person name="Schaap P."/>
            <person name="Gloeckner G."/>
        </authorList>
    </citation>
    <scope>NUCLEOTIDE SEQUENCE [LARGE SCALE GENOMIC DNA]</scope>
    <source>
        <strain evidence="3">SH3</strain>
    </source>
</reference>
<feature type="compositionally biased region" description="Low complexity" evidence="1">
    <location>
        <begin position="15"/>
        <end position="31"/>
    </location>
</feature>
<name>F4Q705_CACFS</name>
<gene>
    <name evidence="2" type="ORF">DFA_09215</name>
</gene>
<dbReference type="KEGG" id="dfa:DFA_09215"/>
<evidence type="ECO:0000256" key="1">
    <source>
        <dbReference type="SAM" id="MobiDB-lite"/>
    </source>
</evidence>
<keyword evidence="3" id="KW-1185">Reference proteome</keyword>
<organism evidence="2 3">
    <name type="scientific">Cavenderia fasciculata</name>
    <name type="common">Slime mold</name>
    <name type="synonym">Dictyostelium fasciculatum</name>
    <dbReference type="NCBI Taxonomy" id="261658"/>
    <lineage>
        <taxon>Eukaryota</taxon>
        <taxon>Amoebozoa</taxon>
        <taxon>Evosea</taxon>
        <taxon>Eumycetozoa</taxon>
        <taxon>Dictyostelia</taxon>
        <taxon>Acytosteliales</taxon>
        <taxon>Cavenderiaceae</taxon>
        <taxon>Cavenderia</taxon>
    </lineage>
</organism>
<feature type="region of interest" description="Disordered" evidence="1">
    <location>
        <begin position="1"/>
        <end position="43"/>
    </location>
</feature>
<proteinExistence type="predicted"/>
<evidence type="ECO:0000313" key="2">
    <source>
        <dbReference type="EMBL" id="EGG16187.1"/>
    </source>
</evidence>
<dbReference type="AlphaFoldDB" id="F4Q705"/>
<accession>F4Q705</accession>
<dbReference type="Proteomes" id="UP000007797">
    <property type="component" value="Unassembled WGS sequence"/>
</dbReference>
<dbReference type="EMBL" id="GL883024">
    <property type="protein sequence ID" value="EGG16187.1"/>
    <property type="molecule type" value="Genomic_DNA"/>
</dbReference>
<dbReference type="RefSeq" id="XP_004354571.1">
    <property type="nucleotide sequence ID" value="XM_004354519.1"/>
</dbReference>
<sequence length="56" mass="6177">MLGNLFEGDEDDRAPYPAASAYAGSRSYSSSYHRKPMDKRTPNGFVGLLNQYVSTS</sequence>
<protein>
    <submittedName>
        <fullName evidence="2">Uncharacterized protein</fullName>
    </submittedName>
</protein>
<dbReference type="GeneID" id="14868234"/>
<evidence type="ECO:0000313" key="3">
    <source>
        <dbReference type="Proteomes" id="UP000007797"/>
    </source>
</evidence>